<feature type="region of interest" description="Disordered" evidence="2">
    <location>
        <begin position="162"/>
        <end position="190"/>
    </location>
</feature>
<protein>
    <submittedName>
        <fullName evidence="4">GMC family oxidoreductase</fullName>
    </submittedName>
</protein>
<accession>A0A7L4YP53</accession>
<dbReference type="Proteomes" id="UP000463857">
    <property type="component" value="Chromosome"/>
</dbReference>
<dbReference type="InterPro" id="IPR036188">
    <property type="entry name" value="FAD/NAD-bd_sf"/>
</dbReference>
<feature type="compositionally biased region" description="Basic and acidic residues" evidence="2">
    <location>
        <begin position="170"/>
        <end position="182"/>
    </location>
</feature>
<evidence type="ECO:0000256" key="2">
    <source>
        <dbReference type="SAM" id="MobiDB-lite"/>
    </source>
</evidence>
<dbReference type="InterPro" id="IPR007867">
    <property type="entry name" value="GMC_OxRtase_C"/>
</dbReference>
<dbReference type="Gene3D" id="3.30.560.10">
    <property type="entry name" value="Glucose Oxidase, domain 3"/>
    <property type="match status" value="1"/>
</dbReference>
<keyword evidence="5" id="KW-1185">Reference proteome</keyword>
<dbReference type="SUPFAM" id="SSF54373">
    <property type="entry name" value="FAD-linked reductases, C-terminal domain"/>
    <property type="match status" value="1"/>
</dbReference>
<dbReference type="PANTHER" id="PTHR11552:SF213">
    <property type="entry name" value="DEHYDROGENASE, PUTATIVE-RELATED"/>
    <property type="match status" value="1"/>
</dbReference>
<dbReference type="AlphaFoldDB" id="A0A7L4YP53"/>
<dbReference type="Gene3D" id="3.50.50.60">
    <property type="entry name" value="FAD/NAD(P)-binding domain"/>
    <property type="match status" value="1"/>
</dbReference>
<dbReference type="RefSeq" id="WP_159545891.1">
    <property type="nucleotide sequence ID" value="NZ_CP047156.1"/>
</dbReference>
<sequence length="625" mass="67835">MSETVHHDDADHGARASGEEYDFVVVGSGAGGGPLAANLALGGHSVLLLEAGSEHDCPYYEVPVMQAYASEDPDLRWDFFVRHWDDDTQQLRDEKYVAEQGGVLYPRGSTIGGSTAVSAMITIYPHAEDWQSLAELTGDDSWAPERMRELFTRLESWRGVDAEPLPGDDEATRDAKAEHGHDGWLGTTRANPKVGGREQMFLDIIGAMEQTARDRFGIAEEISLPRDPNAADTPQDFEGMTFIPVAVRGGHRNGSRERVVDVAGRADLTVRTDALATKVLIEDGRAVGVEYLSGPRLYAAAPPSSNTPADPQRHTVRARKEVILAGGAYNTPQLLMLSGIGPRGELERHGIGVLVDSPGVGANLHDRYEVSLVWDLNRNYPIFDGVELDIPKDLDNPDRLFAEWESDGDGPYATNGSLAAIVAKSSVAGDADDLIVFSLPIDFHGYYPGYAKDGSVAHNRMTIVVLKAHTHNRAGSVTLRSADPRDVPDIAFRYFDEGSPGFDDDLQGVVDGMHIARDVASRLGQYEPTPRVPAADVEGDEQLREFVRNEAWGHHACGTAKIGRDDDPNAVLDGDFNVRGVEGLRVVDASVFPDIPGFFIASAVYLVAEKASDVILAQYAADERD</sequence>
<dbReference type="PANTHER" id="PTHR11552">
    <property type="entry name" value="GLUCOSE-METHANOL-CHOLINE GMC OXIDOREDUCTASE"/>
    <property type="match status" value="1"/>
</dbReference>
<dbReference type="PROSITE" id="PS00624">
    <property type="entry name" value="GMC_OXRED_2"/>
    <property type="match status" value="1"/>
</dbReference>
<name>A0A7L4YP53_9ACTN</name>
<dbReference type="InParanoid" id="A0A7L4YP53"/>
<evidence type="ECO:0000313" key="5">
    <source>
        <dbReference type="Proteomes" id="UP000463857"/>
    </source>
</evidence>
<dbReference type="GO" id="GO:0016614">
    <property type="term" value="F:oxidoreductase activity, acting on CH-OH group of donors"/>
    <property type="evidence" value="ECO:0007669"/>
    <property type="project" value="InterPro"/>
</dbReference>
<dbReference type="GO" id="GO:0050660">
    <property type="term" value="F:flavin adenine dinucleotide binding"/>
    <property type="evidence" value="ECO:0007669"/>
    <property type="project" value="InterPro"/>
</dbReference>
<dbReference type="EMBL" id="CP047156">
    <property type="protein sequence ID" value="QHC00926.1"/>
    <property type="molecule type" value="Genomic_DNA"/>
</dbReference>
<reference evidence="4 5" key="1">
    <citation type="journal article" date="2018" name="Int. J. Syst. Evol. Microbiol.">
        <title>Epidermidibacterium keratini gen. nov., sp. nov., a member of the family Sporichthyaceae, isolated from keratin epidermis.</title>
        <authorList>
            <person name="Lee D.G."/>
            <person name="Trujillo M.E."/>
            <person name="Kang S."/>
            <person name="Nam J.J."/>
            <person name="Kim Y.J."/>
        </authorList>
    </citation>
    <scope>NUCLEOTIDE SEQUENCE [LARGE SCALE GENOMIC DNA]</scope>
    <source>
        <strain evidence="4 5">EPI-7</strain>
    </source>
</reference>
<evidence type="ECO:0000256" key="1">
    <source>
        <dbReference type="ARBA" id="ARBA00010790"/>
    </source>
</evidence>
<dbReference type="InterPro" id="IPR012132">
    <property type="entry name" value="GMC_OxRdtase"/>
</dbReference>
<evidence type="ECO:0000313" key="4">
    <source>
        <dbReference type="EMBL" id="QHC00926.1"/>
    </source>
</evidence>
<dbReference type="InterPro" id="IPR000172">
    <property type="entry name" value="GMC_OxRdtase_N"/>
</dbReference>
<dbReference type="SUPFAM" id="SSF51905">
    <property type="entry name" value="FAD/NAD(P)-binding domain"/>
    <property type="match status" value="1"/>
</dbReference>
<feature type="domain" description="Glucose-methanol-choline oxidoreductase N-terminal" evidence="3">
    <location>
        <begin position="327"/>
        <end position="341"/>
    </location>
</feature>
<organism evidence="4 5">
    <name type="scientific">Epidermidibacterium keratini</name>
    <dbReference type="NCBI Taxonomy" id="1891644"/>
    <lineage>
        <taxon>Bacteria</taxon>
        <taxon>Bacillati</taxon>
        <taxon>Actinomycetota</taxon>
        <taxon>Actinomycetes</taxon>
        <taxon>Sporichthyales</taxon>
        <taxon>Sporichthyaceae</taxon>
        <taxon>Epidermidibacterium</taxon>
    </lineage>
</organism>
<dbReference type="Pfam" id="PF05199">
    <property type="entry name" value="GMC_oxred_C"/>
    <property type="match status" value="1"/>
</dbReference>
<proteinExistence type="inferred from homology"/>
<dbReference type="Pfam" id="PF00732">
    <property type="entry name" value="GMC_oxred_N"/>
    <property type="match status" value="1"/>
</dbReference>
<evidence type="ECO:0000259" key="3">
    <source>
        <dbReference type="PROSITE" id="PS00624"/>
    </source>
</evidence>
<dbReference type="OrthoDB" id="9785276at2"/>
<dbReference type="KEGG" id="eke:EK0264_11945"/>
<dbReference type="PIRSF" id="PIRSF000137">
    <property type="entry name" value="Alcohol_oxidase"/>
    <property type="match status" value="1"/>
</dbReference>
<comment type="similarity">
    <text evidence="1">Belongs to the GMC oxidoreductase family.</text>
</comment>
<gene>
    <name evidence="4" type="ORF">EK0264_11945</name>
</gene>